<dbReference type="Gene3D" id="1.10.443.10">
    <property type="entry name" value="Intergrase catalytic core"/>
    <property type="match status" value="1"/>
</dbReference>
<dbReference type="InterPro" id="IPR002104">
    <property type="entry name" value="Integrase_catalytic"/>
</dbReference>
<keyword evidence="4" id="KW-0233">DNA recombination</keyword>
<keyword evidence="7" id="KW-1185">Reference proteome</keyword>
<dbReference type="Pfam" id="PF22022">
    <property type="entry name" value="Phage_int_M"/>
    <property type="match status" value="1"/>
</dbReference>
<dbReference type="InterPro" id="IPR053876">
    <property type="entry name" value="Phage_int_M"/>
</dbReference>
<evidence type="ECO:0000256" key="2">
    <source>
        <dbReference type="ARBA" id="ARBA00022908"/>
    </source>
</evidence>
<accession>A0A844ZYN7</accession>
<dbReference type="InterPro" id="IPR013762">
    <property type="entry name" value="Integrase-like_cat_sf"/>
</dbReference>
<dbReference type="Pfam" id="PF13356">
    <property type="entry name" value="Arm-DNA-bind_3"/>
    <property type="match status" value="1"/>
</dbReference>
<dbReference type="AlphaFoldDB" id="A0A844ZYN7"/>
<evidence type="ECO:0000256" key="1">
    <source>
        <dbReference type="ARBA" id="ARBA00008857"/>
    </source>
</evidence>
<organism evidence="6 7">
    <name type="scientific">Aurantiacibacter arachoides</name>
    <dbReference type="NCBI Taxonomy" id="1850444"/>
    <lineage>
        <taxon>Bacteria</taxon>
        <taxon>Pseudomonadati</taxon>
        <taxon>Pseudomonadota</taxon>
        <taxon>Alphaproteobacteria</taxon>
        <taxon>Sphingomonadales</taxon>
        <taxon>Erythrobacteraceae</taxon>
        <taxon>Aurantiacibacter</taxon>
    </lineage>
</organism>
<name>A0A844ZYN7_9SPHN</name>
<dbReference type="InterPro" id="IPR038488">
    <property type="entry name" value="Integrase_DNA-bd_sf"/>
</dbReference>
<dbReference type="RefSeq" id="WP_131451944.1">
    <property type="nucleotide sequence ID" value="NZ_BMJK01000001.1"/>
</dbReference>
<dbReference type="InterPro" id="IPR011010">
    <property type="entry name" value="DNA_brk_join_enz"/>
</dbReference>
<dbReference type="EMBL" id="WTYH01000001">
    <property type="protein sequence ID" value="MXO92574.1"/>
    <property type="molecule type" value="Genomic_DNA"/>
</dbReference>
<dbReference type="PROSITE" id="PS51898">
    <property type="entry name" value="TYR_RECOMBINASE"/>
    <property type="match status" value="1"/>
</dbReference>
<evidence type="ECO:0000313" key="6">
    <source>
        <dbReference type="EMBL" id="MXO92574.1"/>
    </source>
</evidence>
<dbReference type="GO" id="GO:0015074">
    <property type="term" value="P:DNA integration"/>
    <property type="evidence" value="ECO:0007669"/>
    <property type="project" value="UniProtKB-KW"/>
</dbReference>
<dbReference type="PANTHER" id="PTHR30629:SF2">
    <property type="entry name" value="PROPHAGE INTEGRASE INTS-RELATED"/>
    <property type="match status" value="1"/>
</dbReference>
<sequence>MLTDKAVKAATARDKAYKIADRQGLFLHVSPKAHKTWRYKYRFDGKEQALGLGTYPDVSLAAAREARDGARKILRSGRDPRMDKARRKLIGGRDERQTFEAIARDWYEQQLPRWKPVHANDVIISLERDVFPYIGALELSEIDEPVLLAVLRKVEARGAIETARRLKQRVGSVFVYARGLGIKVDNPAVAVGAALKPVPPAKRYPALIKIDGVQQLVHDVDRAGASPVTRLAARVLALTAQRPGMVRRMTWEQLSGIDWKDASAPSPEALWTIPADEMKLELHLRDDEAFEHCVPLAPEAVATLRGVRWLTGRSPYVFPSSLSGLTPISENAIGYLYNREGYKGRHVPHGWRSSFSTIMNELTERELGDDIRLFADRMIIDLMLAHSPKGLSASELRYNRAAFMPRRRELAERWASMIMVDALPVDEIIHSPRRKRRT</sequence>
<protein>
    <submittedName>
        <fullName evidence="6">DUF4102 domain-containing protein</fullName>
    </submittedName>
</protein>
<proteinExistence type="inferred from homology"/>
<dbReference type="Proteomes" id="UP000460626">
    <property type="component" value="Unassembled WGS sequence"/>
</dbReference>
<dbReference type="PANTHER" id="PTHR30629">
    <property type="entry name" value="PROPHAGE INTEGRASE"/>
    <property type="match status" value="1"/>
</dbReference>
<dbReference type="Gene3D" id="3.30.160.390">
    <property type="entry name" value="Integrase, DNA-binding domain"/>
    <property type="match status" value="1"/>
</dbReference>
<reference evidence="6 7" key="1">
    <citation type="submission" date="2019-12" db="EMBL/GenBank/DDBJ databases">
        <title>Genomic-based taxomic classification of the family Erythrobacteraceae.</title>
        <authorList>
            <person name="Xu L."/>
        </authorList>
    </citation>
    <scope>NUCLEOTIDE SEQUENCE [LARGE SCALE GENOMIC DNA]</scope>
    <source>
        <strain evidence="6 7">RC4-10-4</strain>
    </source>
</reference>
<evidence type="ECO:0000256" key="3">
    <source>
        <dbReference type="ARBA" id="ARBA00023125"/>
    </source>
</evidence>
<keyword evidence="2" id="KW-0229">DNA integration</keyword>
<dbReference type="Gene3D" id="1.10.150.130">
    <property type="match status" value="1"/>
</dbReference>
<dbReference type="CDD" id="cd00801">
    <property type="entry name" value="INT_P4_C"/>
    <property type="match status" value="1"/>
</dbReference>
<keyword evidence="3" id="KW-0238">DNA-binding</keyword>
<dbReference type="InterPro" id="IPR010998">
    <property type="entry name" value="Integrase_recombinase_N"/>
</dbReference>
<dbReference type="OrthoDB" id="7388552at2"/>
<comment type="similarity">
    <text evidence="1">Belongs to the 'phage' integrase family.</text>
</comment>
<dbReference type="SUPFAM" id="SSF56349">
    <property type="entry name" value="DNA breaking-rejoining enzymes"/>
    <property type="match status" value="1"/>
</dbReference>
<comment type="caution">
    <text evidence="6">The sequence shown here is derived from an EMBL/GenBank/DDBJ whole genome shotgun (WGS) entry which is preliminary data.</text>
</comment>
<evidence type="ECO:0000256" key="4">
    <source>
        <dbReference type="ARBA" id="ARBA00023172"/>
    </source>
</evidence>
<dbReference type="GO" id="GO:0006310">
    <property type="term" value="P:DNA recombination"/>
    <property type="evidence" value="ECO:0007669"/>
    <property type="project" value="UniProtKB-KW"/>
</dbReference>
<dbReference type="InterPro" id="IPR050808">
    <property type="entry name" value="Phage_Integrase"/>
</dbReference>
<feature type="domain" description="Tyr recombinase" evidence="5">
    <location>
        <begin position="203"/>
        <end position="412"/>
    </location>
</feature>
<dbReference type="GO" id="GO:0003677">
    <property type="term" value="F:DNA binding"/>
    <property type="evidence" value="ECO:0007669"/>
    <property type="project" value="UniProtKB-KW"/>
</dbReference>
<evidence type="ECO:0000313" key="7">
    <source>
        <dbReference type="Proteomes" id="UP000460626"/>
    </source>
</evidence>
<evidence type="ECO:0000259" key="5">
    <source>
        <dbReference type="PROSITE" id="PS51898"/>
    </source>
</evidence>
<gene>
    <name evidence="6" type="ORF">GRI62_03010</name>
</gene>
<dbReference type="InterPro" id="IPR025166">
    <property type="entry name" value="Integrase_DNA_bind_dom"/>
</dbReference>